<organism evidence="4 5">
    <name type="scientific">Aquaticitalea lipolytica</name>
    <dbReference type="NCBI Taxonomy" id="1247562"/>
    <lineage>
        <taxon>Bacteria</taxon>
        <taxon>Pseudomonadati</taxon>
        <taxon>Bacteroidota</taxon>
        <taxon>Flavobacteriia</taxon>
        <taxon>Flavobacteriales</taxon>
        <taxon>Flavobacteriaceae</taxon>
        <taxon>Aquaticitalea</taxon>
    </lineage>
</organism>
<keyword evidence="5" id="KW-1185">Reference proteome</keyword>
<dbReference type="InterPro" id="IPR012337">
    <property type="entry name" value="RNaseH-like_sf"/>
</dbReference>
<reference evidence="4 5" key="1">
    <citation type="journal article" date="2014" name="Int. J. Syst. Evol. Microbiol.">
        <title>Complete genome sequence of Corynebacterium casei LMG S-19264T (=DSM 44701T), isolated from a smear-ripened cheese.</title>
        <authorList>
            <consortium name="US DOE Joint Genome Institute (JGI-PGF)"/>
            <person name="Walter F."/>
            <person name="Albersmeier A."/>
            <person name="Kalinowski J."/>
            <person name="Ruckert C."/>
        </authorList>
    </citation>
    <scope>NUCLEOTIDE SEQUENCE [LARGE SCALE GENOMIC DNA]</scope>
    <source>
        <strain evidence="4 5">CGMCC 1.15295</strain>
    </source>
</reference>
<dbReference type="RefSeq" id="WP_188604968.1">
    <property type="nucleotide sequence ID" value="NZ_BMIC01000001.1"/>
</dbReference>
<evidence type="ECO:0000256" key="2">
    <source>
        <dbReference type="ARBA" id="ARBA00035032"/>
    </source>
</evidence>
<dbReference type="InterPro" id="IPR036397">
    <property type="entry name" value="RNaseH_sf"/>
</dbReference>
<sequence length="665" mass="77246">MAGLFLNFFKVNLENDEFDLSNISYSDYESKEDYFELQDNYPDHQFYRVNSRIHYWSKNGSSKLLPLNSIKSRVNSKTEPKIISKIVESCLMNVLVNDERLEVNRKSHSYSWDVLSSNNILKGIKGLAAFNCYNITPRFIRKNDNVILGFTISLRTKFKFLNDRKTLEANGFDTVGLKGDENEIYPNTPAVKRYVEAMGYSAVYESFRKTHFNNQKNYEGIFKFVSWLNSNIIPKVKLPNGSSLKPITFYNIPSTEFNHQILRRPKRYFYSGQEDTKNLKYYNQKVKEYKPASFDEIDSVVQIGVICPKKHEGRTETFLKTVKNRLETELHIKHITFVTKFIEDERLESYASVLYDEELQKSKTVIVVVSEDQKIIPVKQSPYYYCKAKLIGMGIPTQLIRVETVNTGVNSFAMTNLTLNIYAKIGGTAWTIEKEDKLKKEFIIGIGSTTLDDGNHVLGLAQIFDPDGRYLVGDCAPVSTFDNYKENLKTFLKRIIKEEIESASISGSEEFRLIFHIYKSPSSEYELSAVKEVIELFREYSFTFALIHLAYGHNYRLFYGQGTQKVSKGLYLPIDDYEALLNFVPHSNLPLKIRLDGRSTFQDLQYLSQQVYWFSDLSHRSYMPAKRTVTLMYPSLMVALTEKLKEIDGWDFDRLKHINDKLWFI</sequence>
<dbReference type="EMBL" id="BMIC01000001">
    <property type="protein sequence ID" value="GFZ79843.1"/>
    <property type="molecule type" value="Genomic_DNA"/>
</dbReference>
<dbReference type="InterPro" id="IPR003165">
    <property type="entry name" value="Piwi"/>
</dbReference>
<comment type="caution">
    <text evidence="4">The sequence shown here is derived from an EMBL/GenBank/DDBJ whole genome shotgun (WGS) entry which is preliminary data.</text>
</comment>
<evidence type="ECO:0000313" key="5">
    <source>
        <dbReference type="Proteomes" id="UP000598120"/>
    </source>
</evidence>
<dbReference type="AlphaFoldDB" id="A0A8J2TLH9"/>
<evidence type="ECO:0000256" key="1">
    <source>
        <dbReference type="ARBA" id="ARBA00035012"/>
    </source>
</evidence>
<dbReference type="SUPFAM" id="SSF53098">
    <property type="entry name" value="Ribonuclease H-like"/>
    <property type="match status" value="1"/>
</dbReference>
<protein>
    <recommendedName>
        <fullName evidence="2">Protein argonaute</fullName>
    </recommendedName>
</protein>
<gene>
    <name evidence="4" type="ORF">GCM10011531_07220</name>
</gene>
<dbReference type="Gene3D" id="3.40.50.2300">
    <property type="match status" value="1"/>
</dbReference>
<dbReference type="PROSITE" id="PS50822">
    <property type="entry name" value="PIWI"/>
    <property type="match status" value="1"/>
</dbReference>
<dbReference type="Proteomes" id="UP000598120">
    <property type="component" value="Unassembled WGS sequence"/>
</dbReference>
<feature type="domain" description="Piwi" evidence="3">
    <location>
        <begin position="364"/>
        <end position="646"/>
    </location>
</feature>
<comment type="similarity">
    <text evidence="1">Belongs to the argonaute family. Long pAgo subfamily.</text>
</comment>
<evidence type="ECO:0000259" key="3">
    <source>
        <dbReference type="PROSITE" id="PS50822"/>
    </source>
</evidence>
<dbReference type="Gene3D" id="3.30.420.10">
    <property type="entry name" value="Ribonuclease H-like superfamily/Ribonuclease H"/>
    <property type="match status" value="1"/>
</dbReference>
<evidence type="ECO:0000313" key="4">
    <source>
        <dbReference type="EMBL" id="GFZ79843.1"/>
    </source>
</evidence>
<dbReference type="SMART" id="SM00950">
    <property type="entry name" value="Piwi"/>
    <property type="match status" value="1"/>
</dbReference>
<dbReference type="GO" id="GO:0003676">
    <property type="term" value="F:nucleic acid binding"/>
    <property type="evidence" value="ECO:0007669"/>
    <property type="project" value="InterPro"/>
</dbReference>
<proteinExistence type="inferred from homology"/>
<name>A0A8J2TLH9_9FLAO</name>
<accession>A0A8J2TLH9</accession>